<evidence type="ECO:0000256" key="10">
    <source>
        <dbReference type="ARBA" id="ARBA00023077"/>
    </source>
</evidence>
<organism evidence="19 20">
    <name type="scientific">Acinetobacter nectaris CIP 110549</name>
    <dbReference type="NCBI Taxonomy" id="1392540"/>
    <lineage>
        <taxon>Bacteria</taxon>
        <taxon>Pseudomonadati</taxon>
        <taxon>Pseudomonadota</taxon>
        <taxon>Gammaproteobacteria</taxon>
        <taxon>Moraxellales</taxon>
        <taxon>Moraxellaceae</taxon>
        <taxon>Acinetobacter</taxon>
    </lineage>
</organism>
<protein>
    <recommendedName>
        <fullName evidence="21">TonB-dependent siderophore receptor</fullName>
    </recommendedName>
</protein>
<gene>
    <name evidence="19" type="ORF">P256_00845</name>
</gene>
<keyword evidence="7 16" id="KW-0732">Signal</keyword>
<feature type="chain" id="PRO_5004708762" description="TonB-dependent siderophore receptor" evidence="16">
    <location>
        <begin position="27"/>
        <end position="714"/>
    </location>
</feature>
<evidence type="ECO:0000256" key="11">
    <source>
        <dbReference type="ARBA" id="ARBA00023136"/>
    </source>
</evidence>
<dbReference type="GO" id="GO:0009279">
    <property type="term" value="C:cell outer membrane"/>
    <property type="evidence" value="ECO:0007669"/>
    <property type="project" value="UniProtKB-SubCell"/>
</dbReference>
<evidence type="ECO:0000256" key="12">
    <source>
        <dbReference type="ARBA" id="ARBA00023170"/>
    </source>
</evidence>
<evidence type="ECO:0000259" key="18">
    <source>
        <dbReference type="Pfam" id="PF07715"/>
    </source>
</evidence>
<evidence type="ECO:0000256" key="15">
    <source>
        <dbReference type="RuleBase" id="RU003357"/>
    </source>
</evidence>
<dbReference type="Pfam" id="PF00593">
    <property type="entry name" value="TonB_dep_Rec_b-barrel"/>
    <property type="match status" value="1"/>
</dbReference>
<dbReference type="InterPro" id="IPR039426">
    <property type="entry name" value="TonB-dep_rcpt-like"/>
</dbReference>
<dbReference type="Pfam" id="PF07715">
    <property type="entry name" value="Plug"/>
    <property type="match status" value="1"/>
</dbReference>
<dbReference type="Proteomes" id="UP000023785">
    <property type="component" value="Unassembled WGS sequence"/>
</dbReference>
<keyword evidence="9" id="KW-0406">Ion transport</keyword>
<keyword evidence="6 14" id="KW-0812">Transmembrane</keyword>
<dbReference type="Gene3D" id="2.170.130.10">
    <property type="entry name" value="TonB-dependent receptor, plug domain"/>
    <property type="match status" value="1"/>
</dbReference>
<keyword evidence="5" id="KW-0410">Iron transport</keyword>
<dbReference type="InterPro" id="IPR010105">
    <property type="entry name" value="TonB_sidphr_rcpt"/>
</dbReference>
<feature type="domain" description="TonB-dependent receptor-like beta-barrel" evidence="17">
    <location>
        <begin position="262"/>
        <end position="677"/>
    </location>
</feature>
<keyword evidence="10 15" id="KW-0798">TonB box</keyword>
<dbReference type="Gene3D" id="2.40.170.20">
    <property type="entry name" value="TonB-dependent receptor, beta-barrel domain"/>
    <property type="match status" value="1"/>
</dbReference>
<evidence type="ECO:0000256" key="9">
    <source>
        <dbReference type="ARBA" id="ARBA00023065"/>
    </source>
</evidence>
<proteinExistence type="inferred from homology"/>
<name>V2TCQ5_9GAMM</name>
<evidence type="ECO:0000256" key="13">
    <source>
        <dbReference type="ARBA" id="ARBA00023237"/>
    </source>
</evidence>
<dbReference type="GO" id="GO:0038023">
    <property type="term" value="F:signaling receptor activity"/>
    <property type="evidence" value="ECO:0007669"/>
    <property type="project" value="InterPro"/>
</dbReference>
<accession>V2TCQ5</accession>
<dbReference type="InterPro" id="IPR000531">
    <property type="entry name" value="Beta-barrel_TonB"/>
</dbReference>
<dbReference type="InterPro" id="IPR037066">
    <property type="entry name" value="Plug_dom_sf"/>
</dbReference>
<comment type="similarity">
    <text evidence="2 14 15">Belongs to the TonB-dependent receptor family.</text>
</comment>
<dbReference type="GO" id="GO:0015344">
    <property type="term" value="F:siderophore uptake transmembrane transporter activity"/>
    <property type="evidence" value="ECO:0007669"/>
    <property type="project" value="TreeGrafter"/>
</dbReference>
<dbReference type="PROSITE" id="PS52016">
    <property type="entry name" value="TONB_DEPENDENT_REC_3"/>
    <property type="match status" value="1"/>
</dbReference>
<evidence type="ECO:0000259" key="17">
    <source>
        <dbReference type="Pfam" id="PF00593"/>
    </source>
</evidence>
<evidence type="ECO:0000256" key="3">
    <source>
        <dbReference type="ARBA" id="ARBA00022448"/>
    </source>
</evidence>
<dbReference type="PATRIC" id="fig|1392540.3.peg.817"/>
<evidence type="ECO:0000256" key="2">
    <source>
        <dbReference type="ARBA" id="ARBA00009810"/>
    </source>
</evidence>
<keyword evidence="8" id="KW-0408">Iron</keyword>
<dbReference type="InterPro" id="IPR012910">
    <property type="entry name" value="Plug_dom"/>
</dbReference>
<keyword evidence="12" id="KW-0675">Receptor</keyword>
<dbReference type="NCBIfam" id="TIGR01783">
    <property type="entry name" value="TonB-siderophor"/>
    <property type="match status" value="1"/>
</dbReference>
<evidence type="ECO:0000256" key="5">
    <source>
        <dbReference type="ARBA" id="ARBA00022496"/>
    </source>
</evidence>
<comment type="caution">
    <text evidence="19">The sequence shown here is derived from an EMBL/GenBank/DDBJ whole genome shotgun (WGS) entry which is preliminary data.</text>
</comment>
<feature type="domain" description="TonB-dependent receptor plug" evidence="18">
    <location>
        <begin position="62"/>
        <end position="165"/>
    </location>
</feature>
<evidence type="ECO:0000313" key="20">
    <source>
        <dbReference type="Proteomes" id="UP000023785"/>
    </source>
</evidence>
<dbReference type="InterPro" id="IPR036942">
    <property type="entry name" value="Beta-barrel_TonB_sf"/>
</dbReference>
<evidence type="ECO:0000256" key="14">
    <source>
        <dbReference type="PROSITE-ProRule" id="PRU01360"/>
    </source>
</evidence>
<dbReference type="STRING" id="1392540.P256_00845"/>
<evidence type="ECO:0000256" key="8">
    <source>
        <dbReference type="ARBA" id="ARBA00023004"/>
    </source>
</evidence>
<dbReference type="eggNOG" id="COG4774">
    <property type="taxonomic scope" value="Bacteria"/>
</dbReference>
<dbReference type="eggNOG" id="COG4773">
    <property type="taxonomic scope" value="Bacteria"/>
</dbReference>
<comment type="subcellular location">
    <subcellularLocation>
        <location evidence="1 14">Cell outer membrane</location>
        <topology evidence="1 14">Multi-pass membrane protein</topology>
    </subcellularLocation>
</comment>
<evidence type="ECO:0000256" key="7">
    <source>
        <dbReference type="ARBA" id="ARBA00022729"/>
    </source>
</evidence>
<evidence type="ECO:0000256" key="1">
    <source>
        <dbReference type="ARBA" id="ARBA00004571"/>
    </source>
</evidence>
<dbReference type="EMBL" id="AYER01000003">
    <property type="protein sequence ID" value="ESK40393.1"/>
    <property type="molecule type" value="Genomic_DNA"/>
</dbReference>
<dbReference type="PANTHER" id="PTHR32552:SF68">
    <property type="entry name" value="FERRICHROME OUTER MEMBRANE TRANSPORTER_PHAGE RECEPTOR"/>
    <property type="match status" value="1"/>
</dbReference>
<keyword evidence="4 14" id="KW-1134">Transmembrane beta strand</keyword>
<dbReference type="AlphaFoldDB" id="V2TCQ5"/>
<keyword evidence="20" id="KW-1185">Reference proteome</keyword>
<evidence type="ECO:0000256" key="6">
    <source>
        <dbReference type="ARBA" id="ARBA00022692"/>
    </source>
</evidence>
<dbReference type="OrthoDB" id="127311at2"/>
<evidence type="ECO:0000313" key="19">
    <source>
        <dbReference type="EMBL" id="ESK40393.1"/>
    </source>
</evidence>
<keyword evidence="3 14" id="KW-0813">Transport</keyword>
<dbReference type="SUPFAM" id="SSF56935">
    <property type="entry name" value="Porins"/>
    <property type="match status" value="1"/>
</dbReference>
<dbReference type="RefSeq" id="WP_023272427.1">
    <property type="nucleotide sequence ID" value="NZ_KI530712.1"/>
</dbReference>
<sequence length="714" mass="80129">MIQTRYNILYFSIISSIFLSASSVYANPNNAQNLPTIQLKSDNQEGYVAKKAVSGLKSDTPLFETAQSVSVITSEQLDQKQASTLVDAIADIAGVSAGYRSRRGLDDIIIRGQNASNQIYVDGLRQGLGTGSSSDAAIDLSGIDQVQVIKGPASVNFGQVAPGGIVNLVSKWPQANTFANADLTYGSYSFKQGKFDLNYSPNNTEKGAFRLAGRIADQKDEIDKLYFKNIFISPSYTFNLGDKADLSLIASYQHREYLRIQGIPILGSSLKENPNGPFKRSIYLGEPSAEPYKVDAYRLGYKFKYNFDNDWNFEQKFAIKKSNIDGNFITMDRWADKKYQSIIRTSDLQSIDTSSLSIDNQLKKTFNFQNIDHHILIGADGLSDRRTVDTYNCKINDFNFYNPVYNTKVDCSDKNYKSSHINNVQKNAYVGLYARDQVVVKDNLILNFAGRSDWGQTSTTNLLKSQEVKNHYQAFTGSVSALYNINNWVAPYTSYSTSFLPVAGTDRFGNAFEPQKGKQLETGLKFQNESQNVQASLAWYNLTLENVPVTDPVNSRFKSQDGEQNTKGIEAEIAANISDQLRVNASFSHMYDAKISKDTNIKKIGQRLENTPENTYSLSMRYYPVNELSGWYIGTGVRGESSKQIRNESFRVPSFVLFDAEAGYEAQHWGAQLSIRNMFDKEYYAGVIDNIDNNNRVITLGNPRQINFTLKFKY</sequence>
<keyword evidence="13 14" id="KW-0998">Cell outer membrane</keyword>
<dbReference type="PANTHER" id="PTHR32552">
    <property type="entry name" value="FERRICHROME IRON RECEPTOR-RELATED"/>
    <property type="match status" value="1"/>
</dbReference>
<dbReference type="GO" id="GO:0015891">
    <property type="term" value="P:siderophore transport"/>
    <property type="evidence" value="ECO:0007669"/>
    <property type="project" value="InterPro"/>
</dbReference>
<dbReference type="CDD" id="cd01347">
    <property type="entry name" value="ligand_gated_channel"/>
    <property type="match status" value="1"/>
</dbReference>
<evidence type="ECO:0000256" key="4">
    <source>
        <dbReference type="ARBA" id="ARBA00022452"/>
    </source>
</evidence>
<reference evidence="19 20" key="1">
    <citation type="submission" date="2013-10" db="EMBL/GenBank/DDBJ databases">
        <title>The Genome Sequence of Acinetobacter nectaris CIP 110549.</title>
        <authorList>
            <consortium name="The Broad Institute Genomics Platform"/>
            <consortium name="The Broad Institute Genome Sequencing Center for Infectious Disease"/>
            <person name="Cerqueira G."/>
            <person name="Feldgarden M."/>
            <person name="Courvalin P."/>
            <person name="Grillot-Courvalin C."/>
            <person name="Clermont D."/>
            <person name="Rocha E."/>
            <person name="Yoon E.-J."/>
            <person name="Nemec A."/>
            <person name="Young S.K."/>
            <person name="Zeng Q."/>
            <person name="Gargeya S."/>
            <person name="Fitzgerald M."/>
            <person name="Abouelleil A."/>
            <person name="Alvarado L."/>
            <person name="Berlin A.M."/>
            <person name="Chapman S.B."/>
            <person name="Gainer-Dewar J."/>
            <person name="Goldberg J."/>
            <person name="Gnerre S."/>
            <person name="Griggs A."/>
            <person name="Gujja S."/>
            <person name="Hansen M."/>
            <person name="Howarth C."/>
            <person name="Imamovic A."/>
            <person name="Ireland A."/>
            <person name="Larimer J."/>
            <person name="McCowan C."/>
            <person name="Murphy C."/>
            <person name="Pearson M."/>
            <person name="Poon T.W."/>
            <person name="Priest M."/>
            <person name="Roberts A."/>
            <person name="Saif S."/>
            <person name="Shea T."/>
            <person name="Sykes S."/>
            <person name="Wortman J."/>
            <person name="Nusbaum C."/>
            <person name="Birren B."/>
        </authorList>
    </citation>
    <scope>NUCLEOTIDE SEQUENCE [LARGE SCALE GENOMIC DNA]</scope>
    <source>
        <strain evidence="19 20">CIP 110549</strain>
    </source>
</reference>
<dbReference type="HOGENOM" id="CLU_008287_9_0_6"/>
<evidence type="ECO:0008006" key="21">
    <source>
        <dbReference type="Google" id="ProtNLM"/>
    </source>
</evidence>
<keyword evidence="11 14" id="KW-0472">Membrane</keyword>
<feature type="signal peptide" evidence="16">
    <location>
        <begin position="1"/>
        <end position="26"/>
    </location>
</feature>
<evidence type="ECO:0000256" key="16">
    <source>
        <dbReference type="SAM" id="SignalP"/>
    </source>
</evidence>